<dbReference type="GO" id="GO:0046872">
    <property type="term" value="F:metal ion binding"/>
    <property type="evidence" value="ECO:0007669"/>
    <property type="project" value="UniProtKB-KW"/>
</dbReference>
<organism evidence="6 7">
    <name type="scientific">Streptomyces noursei</name>
    <name type="common">Streptomyces albulus</name>
    <dbReference type="NCBI Taxonomy" id="1971"/>
    <lineage>
        <taxon>Bacteria</taxon>
        <taxon>Bacillati</taxon>
        <taxon>Actinomycetota</taxon>
        <taxon>Actinomycetes</taxon>
        <taxon>Kitasatosporales</taxon>
        <taxon>Streptomycetaceae</taxon>
        <taxon>Streptomyces</taxon>
    </lineage>
</organism>
<keyword evidence="2" id="KW-0378">Hydrolase</keyword>
<gene>
    <name evidence="6" type="ORF">SALB_04713</name>
</gene>
<comment type="caution">
    <text evidence="6">The sequence shown here is derived from an EMBL/GenBank/DDBJ whole genome shotgun (WGS) entry which is preliminary data.</text>
</comment>
<feature type="compositionally biased region" description="Pro residues" evidence="4">
    <location>
        <begin position="149"/>
        <end position="165"/>
    </location>
</feature>
<evidence type="ECO:0000313" key="6">
    <source>
        <dbReference type="EMBL" id="GCB91966.1"/>
    </source>
</evidence>
<dbReference type="AlphaFoldDB" id="A0A401R2X6"/>
<accession>A0A401R2X6</accession>
<dbReference type="Pfam" id="PF22039">
    <property type="entry name" value="HUTI_composite_bact"/>
    <property type="match status" value="1"/>
</dbReference>
<sequence>MLTLHKVRAVRPAPTEDAEPLPGYAVVVDGDRLAAVGPYEELAAAYGSARIREWDGVLTPGRHEPDGAALLEAAYHPDPREADELGTEPLTGVALAALSMSEARWGASARRGLQRLLAAGTTSLAGPFTRPAVRTAVQRSGLGRSDGRPPAPSPPAPGPTSPSSPPTAAAWPPSSPAVSSTVGADPAPHAEPRAHAPRQERVKAAPSHVRAVSTEAE</sequence>
<keyword evidence="3" id="KW-0862">Zinc</keyword>
<evidence type="ECO:0000256" key="1">
    <source>
        <dbReference type="ARBA" id="ARBA00022723"/>
    </source>
</evidence>
<dbReference type="InterPro" id="IPR054418">
    <property type="entry name" value="MQNX/HUTI_composite_N"/>
</dbReference>
<evidence type="ECO:0000256" key="4">
    <source>
        <dbReference type="SAM" id="MobiDB-lite"/>
    </source>
</evidence>
<evidence type="ECO:0000313" key="7">
    <source>
        <dbReference type="Proteomes" id="UP000288351"/>
    </source>
</evidence>
<feature type="compositionally biased region" description="Low complexity" evidence="4">
    <location>
        <begin position="166"/>
        <end position="187"/>
    </location>
</feature>
<feature type="domain" description="Aminodeoxyfutalosine deaminase/Imidazolonepropionase-like composite" evidence="5">
    <location>
        <begin position="25"/>
        <end position="46"/>
    </location>
</feature>
<proteinExistence type="predicted"/>
<name>A0A401R2X6_STRNR</name>
<dbReference type="Proteomes" id="UP000288351">
    <property type="component" value="Unassembled WGS sequence"/>
</dbReference>
<protein>
    <recommendedName>
        <fullName evidence="5">Aminodeoxyfutalosine deaminase/Imidazolonepropionase-like composite domain-containing protein</fullName>
    </recommendedName>
</protein>
<keyword evidence="1" id="KW-0479">Metal-binding</keyword>
<dbReference type="SUPFAM" id="SSF51338">
    <property type="entry name" value="Composite domain of metallo-dependent hydrolases"/>
    <property type="match status" value="1"/>
</dbReference>
<feature type="region of interest" description="Disordered" evidence="4">
    <location>
        <begin position="125"/>
        <end position="217"/>
    </location>
</feature>
<dbReference type="EMBL" id="BHXC01000006">
    <property type="protein sequence ID" value="GCB91966.1"/>
    <property type="molecule type" value="Genomic_DNA"/>
</dbReference>
<dbReference type="InterPro" id="IPR011059">
    <property type="entry name" value="Metal-dep_hydrolase_composite"/>
</dbReference>
<dbReference type="GO" id="GO:0016810">
    <property type="term" value="F:hydrolase activity, acting on carbon-nitrogen (but not peptide) bonds"/>
    <property type="evidence" value="ECO:0007669"/>
    <property type="project" value="InterPro"/>
</dbReference>
<evidence type="ECO:0000256" key="2">
    <source>
        <dbReference type="ARBA" id="ARBA00022801"/>
    </source>
</evidence>
<evidence type="ECO:0000256" key="3">
    <source>
        <dbReference type="ARBA" id="ARBA00022833"/>
    </source>
</evidence>
<dbReference type="Gene3D" id="2.30.40.10">
    <property type="entry name" value="Urease, subunit C, domain 1"/>
    <property type="match status" value="1"/>
</dbReference>
<evidence type="ECO:0000259" key="5">
    <source>
        <dbReference type="Pfam" id="PF22039"/>
    </source>
</evidence>
<reference evidence="6 7" key="1">
    <citation type="journal article" date="2019" name="Microbiol. Resour. Announc.">
        <title>Draft Genome Sequence of the Most Traditional epsilon-Poly-l-Lysine Producer, Streptomyces albulus NBRC14147.</title>
        <authorList>
            <person name="Yamanaka K."/>
            <person name="Hamano Y."/>
        </authorList>
    </citation>
    <scope>NUCLEOTIDE SEQUENCE [LARGE SCALE GENOMIC DNA]</scope>
    <source>
        <strain evidence="6 7">NBRC 14147</strain>
    </source>
</reference>
<feature type="compositionally biased region" description="Basic and acidic residues" evidence="4">
    <location>
        <begin position="188"/>
        <end position="203"/>
    </location>
</feature>